<dbReference type="Proteomes" id="UP001432027">
    <property type="component" value="Unassembled WGS sequence"/>
</dbReference>
<name>A0AAV5SK95_9BILA</name>
<evidence type="ECO:0008006" key="3">
    <source>
        <dbReference type="Google" id="ProtNLM"/>
    </source>
</evidence>
<proteinExistence type="predicted"/>
<accession>A0AAV5SK95</accession>
<evidence type="ECO:0000313" key="1">
    <source>
        <dbReference type="EMBL" id="GMS83756.1"/>
    </source>
</evidence>
<protein>
    <recommendedName>
        <fullName evidence="3">G protein-coupled receptor</fullName>
    </recommendedName>
</protein>
<organism evidence="1 2">
    <name type="scientific">Pristionchus entomophagus</name>
    <dbReference type="NCBI Taxonomy" id="358040"/>
    <lineage>
        <taxon>Eukaryota</taxon>
        <taxon>Metazoa</taxon>
        <taxon>Ecdysozoa</taxon>
        <taxon>Nematoda</taxon>
        <taxon>Chromadorea</taxon>
        <taxon>Rhabditida</taxon>
        <taxon>Rhabditina</taxon>
        <taxon>Diplogasteromorpha</taxon>
        <taxon>Diplogasteroidea</taxon>
        <taxon>Neodiplogasteridae</taxon>
        <taxon>Pristionchus</taxon>
    </lineage>
</organism>
<keyword evidence="2" id="KW-1185">Reference proteome</keyword>
<dbReference type="AlphaFoldDB" id="A0AAV5SK95"/>
<gene>
    <name evidence="1" type="ORF">PENTCL1PPCAC_5931</name>
</gene>
<sequence length="83" mass="9732">MPRYLVYLNHSQTHEFFPLFEIVFGIELRIAFILATIHGTIGSLSRLFLLYVEATADYLQEYETELRIATMIRSIFFTYFATG</sequence>
<reference evidence="1" key="1">
    <citation type="submission" date="2023-10" db="EMBL/GenBank/DDBJ databases">
        <title>Genome assembly of Pristionchus species.</title>
        <authorList>
            <person name="Yoshida K."/>
            <person name="Sommer R.J."/>
        </authorList>
    </citation>
    <scope>NUCLEOTIDE SEQUENCE</scope>
    <source>
        <strain evidence="1">RS0144</strain>
    </source>
</reference>
<comment type="caution">
    <text evidence="1">The sequence shown here is derived from an EMBL/GenBank/DDBJ whole genome shotgun (WGS) entry which is preliminary data.</text>
</comment>
<dbReference type="EMBL" id="BTSX01000002">
    <property type="protein sequence ID" value="GMS83756.1"/>
    <property type="molecule type" value="Genomic_DNA"/>
</dbReference>
<evidence type="ECO:0000313" key="2">
    <source>
        <dbReference type="Proteomes" id="UP001432027"/>
    </source>
</evidence>